<feature type="domain" description="NAD-dependent epimerase/dehydratase" evidence="3">
    <location>
        <begin position="7"/>
        <end position="250"/>
    </location>
</feature>
<sequence>MAQTVLVVTGASGFVGSHVVKELLERGYNVVAVARGSKADHIQNSCDKYEGRLRVLKVTDLAKDDLSEGLQGASAVIHVATPIPGKASLDALIPDTKESCMNIIRQAEKAGVKSIVITGTLGSVINFLAPQEGLSNSTYNPMTEEEALASGNSVFVYGVAKKYAELAVWEWATAHPHFEVTIIYPPLIFGPYAPEFFPVSPQNHSSNQYLYGLLEPEGKISWSTFYVDVRDLAKAHVNALNSPPTADVGRKRVIIGSPYPVDGKRAIEILAENRPQWKSRLNKREPPKEISPTNMSLGKFSGDFARVEEVLGIKETEFVTFEQTILDMMDQYIVLEDEWKKQGLDVSVNVKFGGLATSELIGRVR</sequence>
<dbReference type="Proteomes" id="UP000559256">
    <property type="component" value="Unassembled WGS sequence"/>
</dbReference>
<dbReference type="SUPFAM" id="SSF51735">
    <property type="entry name" value="NAD(P)-binding Rossmann-fold domains"/>
    <property type="match status" value="1"/>
</dbReference>
<dbReference type="Gene3D" id="3.40.50.720">
    <property type="entry name" value="NAD(P)-binding Rossmann-like Domain"/>
    <property type="match status" value="1"/>
</dbReference>
<gene>
    <name evidence="4" type="ORF">D9758_005848</name>
</gene>
<comment type="similarity">
    <text evidence="2">Belongs to the NAD(P)-dependent epimerase/dehydratase family. Dihydroflavonol-4-reductase subfamily.</text>
</comment>
<comment type="caution">
    <text evidence="4">The sequence shown here is derived from an EMBL/GenBank/DDBJ whole genome shotgun (WGS) entry which is preliminary data.</text>
</comment>
<protein>
    <recommendedName>
        <fullName evidence="3">NAD-dependent epimerase/dehydratase domain-containing protein</fullName>
    </recommendedName>
</protein>
<dbReference type="Pfam" id="PF01370">
    <property type="entry name" value="Epimerase"/>
    <property type="match status" value="1"/>
</dbReference>
<keyword evidence="1" id="KW-0560">Oxidoreductase</keyword>
<proteinExistence type="inferred from homology"/>
<dbReference type="InterPro" id="IPR036291">
    <property type="entry name" value="NAD(P)-bd_dom_sf"/>
</dbReference>
<evidence type="ECO:0000313" key="4">
    <source>
        <dbReference type="EMBL" id="KAF5357323.1"/>
    </source>
</evidence>
<reference evidence="4 5" key="1">
    <citation type="journal article" date="2020" name="ISME J.">
        <title>Uncovering the hidden diversity of litter-decomposition mechanisms in mushroom-forming fungi.</title>
        <authorList>
            <person name="Floudas D."/>
            <person name="Bentzer J."/>
            <person name="Ahren D."/>
            <person name="Johansson T."/>
            <person name="Persson P."/>
            <person name="Tunlid A."/>
        </authorList>
    </citation>
    <scope>NUCLEOTIDE SEQUENCE [LARGE SCALE GENOMIC DNA]</scope>
    <source>
        <strain evidence="4 5">CBS 291.85</strain>
    </source>
</reference>
<dbReference type="GO" id="GO:0016616">
    <property type="term" value="F:oxidoreductase activity, acting on the CH-OH group of donors, NAD or NADP as acceptor"/>
    <property type="evidence" value="ECO:0007669"/>
    <property type="project" value="TreeGrafter"/>
</dbReference>
<evidence type="ECO:0000256" key="1">
    <source>
        <dbReference type="ARBA" id="ARBA00023002"/>
    </source>
</evidence>
<dbReference type="OrthoDB" id="2735536at2759"/>
<dbReference type="InterPro" id="IPR001509">
    <property type="entry name" value="Epimerase_deHydtase"/>
</dbReference>
<keyword evidence="5" id="KW-1185">Reference proteome</keyword>
<evidence type="ECO:0000256" key="2">
    <source>
        <dbReference type="ARBA" id="ARBA00023445"/>
    </source>
</evidence>
<dbReference type="AlphaFoldDB" id="A0A8H5LHI5"/>
<dbReference type="PANTHER" id="PTHR10366:SF564">
    <property type="entry name" value="STEROL-4-ALPHA-CARBOXYLATE 3-DEHYDROGENASE, DECARBOXYLATING"/>
    <property type="match status" value="1"/>
</dbReference>
<evidence type="ECO:0000313" key="5">
    <source>
        <dbReference type="Proteomes" id="UP000559256"/>
    </source>
</evidence>
<name>A0A8H5LHI5_9AGAR</name>
<organism evidence="4 5">
    <name type="scientific">Tetrapyrgos nigripes</name>
    <dbReference type="NCBI Taxonomy" id="182062"/>
    <lineage>
        <taxon>Eukaryota</taxon>
        <taxon>Fungi</taxon>
        <taxon>Dikarya</taxon>
        <taxon>Basidiomycota</taxon>
        <taxon>Agaricomycotina</taxon>
        <taxon>Agaricomycetes</taxon>
        <taxon>Agaricomycetidae</taxon>
        <taxon>Agaricales</taxon>
        <taxon>Marasmiineae</taxon>
        <taxon>Marasmiaceae</taxon>
        <taxon>Tetrapyrgos</taxon>
    </lineage>
</organism>
<evidence type="ECO:0000259" key="3">
    <source>
        <dbReference type="Pfam" id="PF01370"/>
    </source>
</evidence>
<dbReference type="EMBL" id="JAACJM010000052">
    <property type="protein sequence ID" value="KAF5357323.1"/>
    <property type="molecule type" value="Genomic_DNA"/>
</dbReference>
<dbReference type="PANTHER" id="PTHR10366">
    <property type="entry name" value="NAD DEPENDENT EPIMERASE/DEHYDRATASE"/>
    <property type="match status" value="1"/>
</dbReference>
<accession>A0A8H5LHI5</accession>
<dbReference type="InterPro" id="IPR050425">
    <property type="entry name" value="NAD(P)_dehydrat-like"/>
</dbReference>